<evidence type="ECO:0000256" key="3">
    <source>
        <dbReference type="HAMAP-Rule" id="MF_00068"/>
    </source>
</evidence>
<dbReference type="GO" id="GO:0016803">
    <property type="term" value="F:ether hydrolase activity"/>
    <property type="evidence" value="ECO:0007669"/>
    <property type="project" value="TreeGrafter"/>
</dbReference>
<dbReference type="InterPro" id="IPR005486">
    <property type="entry name" value="Glucokinase_regulatory_CS"/>
</dbReference>
<evidence type="ECO:0000256" key="2">
    <source>
        <dbReference type="ARBA" id="ARBA00023277"/>
    </source>
</evidence>
<dbReference type="PANTHER" id="PTHR10088:SF4">
    <property type="entry name" value="GLUCOKINASE REGULATORY PROTEIN"/>
    <property type="match status" value="1"/>
</dbReference>
<dbReference type="Gene3D" id="1.10.8.1080">
    <property type="match status" value="1"/>
</dbReference>
<dbReference type="Gene3D" id="3.40.50.10490">
    <property type="entry name" value="Glucose-6-phosphate isomerase like protein, domain 1"/>
    <property type="match status" value="1"/>
</dbReference>
<feature type="active site" description="Proton donor" evidence="3">
    <location>
        <position position="84"/>
    </location>
</feature>
<evidence type="ECO:0000313" key="6">
    <source>
        <dbReference type="Proteomes" id="UP000285120"/>
    </source>
</evidence>
<dbReference type="SUPFAM" id="SSF53697">
    <property type="entry name" value="SIS domain"/>
    <property type="match status" value="1"/>
</dbReference>
<feature type="active site" evidence="3">
    <location>
        <position position="115"/>
    </location>
</feature>
<dbReference type="PROSITE" id="PS01272">
    <property type="entry name" value="GCKR"/>
    <property type="match status" value="1"/>
</dbReference>
<dbReference type="GO" id="GO:0046348">
    <property type="term" value="P:amino sugar catabolic process"/>
    <property type="evidence" value="ECO:0007669"/>
    <property type="project" value="InterPro"/>
</dbReference>
<dbReference type="GO" id="GO:0009254">
    <property type="term" value="P:peptidoglycan turnover"/>
    <property type="evidence" value="ECO:0007669"/>
    <property type="project" value="TreeGrafter"/>
</dbReference>
<dbReference type="EMBL" id="RAPK01000006">
    <property type="protein sequence ID" value="RKD76124.1"/>
    <property type="molecule type" value="Genomic_DNA"/>
</dbReference>
<keyword evidence="2 3" id="KW-0119">Carbohydrate metabolism</keyword>
<dbReference type="PROSITE" id="PS51464">
    <property type="entry name" value="SIS"/>
    <property type="match status" value="1"/>
</dbReference>
<feature type="domain" description="SIS" evidence="4">
    <location>
        <begin position="56"/>
        <end position="219"/>
    </location>
</feature>
<gene>
    <name evidence="3" type="primary">murQ</name>
    <name evidence="5" type="ORF">ATL39_0336</name>
</gene>
<sequence length="307" mass="32496">MIDVQSIKTESRNVKTLDIDEKSTYEMMSIINEEDAIVPLAVSRALPAVVLAAEKITEAFQKGGRLIYTGAGTSGKLGLLDASECPPTYGVDPSQVIALLAGGDEALKTTREDAEDNAEAGRSDILSVKVTENDVVVGIAASGRTPYTLGAIEAANSQGAFTIALVCSSGSLMAAEASHAIELILGPEIITGSTRMKAGTAQKLVLNMLSTVSMIKIGKVYSNLMVDVQPTNLKLQERALSIVMEASGADRNEAATAMQEQKNNTKAAIVQLITGEGGEYPEQLLGKHNGHLREAIKNHLHFTEESN</sequence>
<comment type="miscellaneous">
    <text evidence="3">A lyase-type mechanism (elimination/hydration) is suggested for the cleavage of the lactyl ether bond of MurNAc 6-phosphate, with the formation of an alpha,beta-unsaturated aldehyde intermediate with (E)-stereochemistry, followed by the syn addition of water to give product.</text>
</comment>
<dbReference type="GO" id="GO:0097173">
    <property type="term" value="P:N-acetylmuramic acid catabolic process"/>
    <property type="evidence" value="ECO:0007669"/>
    <property type="project" value="UniProtKB-UniPathway"/>
</dbReference>
<dbReference type="NCBIfam" id="NF003915">
    <property type="entry name" value="PRK05441.1"/>
    <property type="match status" value="1"/>
</dbReference>
<dbReference type="Pfam" id="PF22645">
    <property type="entry name" value="GKRP_SIS_N"/>
    <property type="match status" value="1"/>
</dbReference>
<comment type="catalytic activity">
    <reaction evidence="3">
        <text>N-acetyl-D-muramate 6-phosphate + H2O = N-acetyl-D-glucosamine 6-phosphate + (R)-lactate</text>
        <dbReference type="Rhea" id="RHEA:26410"/>
        <dbReference type="ChEBI" id="CHEBI:15377"/>
        <dbReference type="ChEBI" id="CHEBI:16004"/>
        <dbReference type="ChEBI" id="CHEBI:57513"/>
        <dbReference type="ChEBI" id="CHEBI:58722"/>
        <dbReference type="EC" id="4.2.1.126"/>
    </reaction>
</comment>
<dbReference type="InterPro" id="IPR046348">
    <property type="entry name" value="SIS_dom_sf"/>
</dbReference>
<keyword evidence="6" id="KW-1185">Reference proteome</keyword>
<dbReference type="InterPro" id="IPR040190">
    <property type="entry name" value="MURQ/GCKR"/>
</dbReference>
<dbReference type="InterPro" id="IPR005488">
    <property type="entry name" value="Etherase_MurQ"/>
</dbReference>
<keyword evidence="1 3" id="KW-0456">Lyase</keyword>
<evidence type="ECO:0000256" key="1">
    <source>
        <dbReference type="ARBA" id="ARBA00023239"/>
    </source>
</evidence>
<dbReference type="OrthoDB" id="9813395at2"/>
<dbReference type="EC" id="4.2.1.126" evidence="3"/>
<dbReference type="NCBIfam" id="NF009222">
    <property type="entry name" value="PRK12570.1"/>
    <property type="match status" value="1"/>
</dbReference>
<dbReference type="Proteomes" id="UP000285120">
    <property type="component" value="Unassembled WGS sequence"/>
</dbReference>
<evidence type="ECO:0000259" key="4">
    <source>
        <dbReference type="PROSITE" id="PS51464"/>
    </source>
</evidence>
<accession>A0A419V7N5</accession>
<comment type="function">
    <text evidence="3">Specifically catalyzes the cleavage of the D-lactyl ether substituent of MurNAc 6-phosphate, producing GlcNAc 6-phosphate and D-lactate.</text>
</comment>
<dbReference type="PANTHER" id="PTHR10088">
    <property type="entry name" value="GLUCOKINASE REGULATORY PROTEIN"/>
    <property type="match status" value="1"/>
</dbReference>
<dbReference type="CDD" id="cd05007">
    <property type="entry name" value="SIS_Etherase"/>
    <property type="match status" value="1"/>
</dbReference>
<comment type="pathway">
    <text evidence="3">Amino-sugar metabolism; N-acetylmuramate degradation.</text>
</comment>
<organism evidence="5 6">
    <name type="scientific">Sinobaca qinghaiensis</name>
    <dbReference type="NCBI Taxonomy" id="342944"/>
    <lineage>
        <taxon>Bacteria</taxon>
        <taxon>Bacillati</taxon>
        <taxon>Bacillota</taxon>
        <taxon>Bacilli</taxon>
        <taxon>Bacillales</taxon>
        <taxon>Sporolactobacillaceae</taxon>
        <taxon>Sinobaca</taxon>
    </lineage>
</organism>
<dbReference type="UniPathway" id="UPA00342"/>
<comment type="subunit">
    <text evidence="3">Homodimer.</text>
</comment>
<dbReference type="AlphaFoldDB" id="A0A419V7N5"/>
<name>A0A419V7N5_9BACL</name>
<reference evidence="5 6" key="1">
    <citation type="submission" date="2018-09" db="EMBL/GenBank/DDBJ databases">
        <title>Genomic Encyclopedia of Archaeal and Bacterial Type Strains, Phase II (KMG-II): from individual species to whole genera.</title>
        <authorList>
            <person name="Goeker M."/>
        </authorList>
    </citation>
    <scope>NUCLEOTIDE SEQUENCE [LARGE SCALE GENOMIC DNA]</scope>
    <source>
        <strain evidence="5 6">DSM 17008</strain>
    </source>
</reference>
<dbReference type="HAMAP" id="MF_00068">
    <property type="entry name" value="MurQ"/>
    <property type="match status" value="1"/>
</dbReference>
<dbReference type="GO" id="GO:0016835">
    <property type="term" value="F:carbon-oxygen lyase activity"/>
    <property type="evidence" value="ECO:0007669"/>
    <property type="project" value="UniProtKB-UniRule"/>
</dbReference>
<dbReference type="FunFam" id="3.40.50.10490:FF:000014">
    <property type="entry name" value="N-acetylmuramic acid 6-phosphate etherase"/>
    <property type="match status" value="1"/>
</dbReference>
<comment type="caution">
    <text evidence="5">The sequence shown here is derived from an EMBL/GenBank/DDBJ whole genome shotgun (WGS) entry which is preliminary data.</text>
</comment>
<evidence type="ECO:0000313" key="5">
    <source>
        <dbReference type="EMBL" id="RKD76124.1"/>
    </source>
</evidence>
<dbReference type="RefSeq" id="WP_120191540.1">
    <property type="nucleotide sequence ID" value="NZ_RAPK01000006.1"/>
</dbReference>
<dbReference type="InterPro" id="IPR001347">
    <property type="entry name" value="SIS_dom"/>
</dbReference>
<proteinExistence type="inferred from homology"/>
<protein>
    <recommendedName>
        <fullName evidence="3">N-acetylmuramic acid 6-phosphate etherase</fullName>
        <shortName evidence="3">MurNAc-6-P etherase</shortName>
        <ecNumber evidence="3">4.2.1.126</ecNumber>
    </recommendedName>
    <alternativeName>
        <fullName evidence="3">N-acetylmuramic acid 6-phosphate hydrolase</fullName>
    </alternativeName>
    <alternativeName>
        <fullName evidence="3">N-acetylmuramic acid 6-phosphate lyase</fullName>
    </alternativeName>
</protein>
<dbReference type="GO" id="GO:0097367">
    <property type="term" value="F:carbohydrate derivative binding"/>
    <property type="evidence" value="ECO:0007669"/>
    <property type="project" value="InterPro"/>
</dbReference>
<comment type="similarity">
    <text evidence="3">Belongs to the GCKR-like family. MurNAc-6-P etherase subfamily.</text>
</comment>
<dbReference type="NCBIfam" id="TIGR00274">
    <property type="entry name" value="N-acetylmuramic acid 6-phosphate etherase"/>
    <property type="match status" value="1"/>
</dbReference>